<feature type="transmembrane region" description="Helical" evidence="1">
    <location>
        <begin position="189"/>
        <end position="210"/>
    </location>
</feature>
<keyword evidence="4" id="KW-1185">Reference proteome</keyword>
<feature type="transmembrane region" description="Helical" evidence="1">
    <location>
        <begin position="103"/>
        <end position="119"/>
    </location>
</feature>
<dbReference type="Pfam" id="PF10323">
    <property type="entry name" value="7TM_GPCR_Srv"/>
    <property type="match status" value="1"/>
</dbReference>
<feature type="non-terminal residue" evidence="2">
    <location>
        <position position="286"/>
    </location>
</feature>
<proteinExistence type="predicted"/>
<organism evidence="2 4">
    <name type="scientific">Pristionchus mayeri</name>
    <dbReference type="NCBI Taxonomy" id="1317129"/>
    <lineage>
        <taxon>Eukaryota</taxon>
        <taxon>Metazoa</taxon>
        <taxon>Ecdysozoa</taxon>
        <taxon>Nematoda</taxon>
        <taxon>Chromadorea</taxon>
        <taxon>Rhabditida</taxon>
        <taxon>Rhabditina</taxon>
        <taxon>Diplogasteromorpha</taxon>
        <taxon>Diplogasteroidea</taxon>
        <taxon>Neodiplogasteridae</taxon>
        <taxon>Pristionchus</taxon>
    </lineage>
</organism>
<dbReference type="PANTHER" id="PTHR31627">
    <property type="entry name" value="SERPENTINE RECEPTOR CLASS GAMMA-RELATED"/>
    <property type="match status" value="1"/>
</dbReference>
<sequence>YFLLIFTLISLLLYFRVLLKIYRSRKNKTFKTLFYKMTWSLAIYDISFVIAYFIVEIPQDWELFYGFFESINGTIIPQLFWAHQWQCYLATVSKIQACIDNNMFQFTGVAMIAISRMLFVCHPTSKANKVLNSLSLKKIVSIHAIMPLIYGVYVVIFQSPRHYDYHPDAHSITRLGDASSIKSNSNVTIYTSAICAAVSTICYIRVFLVLRKRPFPSWKDEFSVILTSFVLFLSLCAMCAYYIIYKFALESGNTKLFYFLRRITFTVSFSIALINPWCLFLSNSKI</sequence>
<feature type="transmembrane region" description="Helical" evidence="1">
    <location>
        <begin position="222"/>
        <end position="244"/>
    </location>
</feature>
<evidence type="ECO:0000313" key="4">
    <source>
        <dbReference type="Proteomes" id="UP001328107"/>
    </source>
</evidence>
<dbReference type="EMBL" id="BTRK01000003">
    <property type="protein sequence ID" value="GMR40758.1"/>
    <property type="molecule type" value="Genomic_DNA"/>
</dbReference>
<protein>
    <recommendedName>
        <fullName evidence="5">Serpentine receptor class gamma</fullName>
    </recommendedName>
</protein>
<keyword evidence="1" id="KW-1133">Transmembrane helix</keyword>
<dbReference type="Proteomes" id="UP001328107">
    <property type="component" value="Unassembled WGS sequence"/>
</dbReference>
<feature type="transmembrane region" description="Helical" evidence="1">
    <location>
        <begin position="6"/>
        <end position="22"/>
    </location>
</feature>
<feature type="non-terminal residue" evidence="2">
    <location>
        <position position="1"/>
    </location>
</feature>
<keyword evidence="1" id="KW-0812">Transmembrane</keyword>
<feature type="transmembrane region" description="Helical" evidence="1">
    <location>
        <begin position="34"/>
        <end position="55"/>
    </location>
</feature>
<gene>
    <name evidence="2" type="ORF">PMAYCL1PPCAC_10953</name>
    <name evidence="3" type="ORF">PMAYCL1PPCAC_10954</name>
</gene>
<comment type="caution">
    <text evidence="2">The sequence shown here is derived from an EMBL/GenBank/DDBJ whole genome shotgun (WGS) entry which is preliminary data.</text>
</comment>
<feature type="transmembrane region" description="Helical" evidence="1">
    <location>
        <begin position="139"/>
        <end position="157"/>
    </location>
</feature>
<dbReference type="AlphaFoldDB" id="A0AAN5C7V0"/>
<evidence type="ECO:0008006" key="5">
    <source>
        <dbReference type="Google" id="ProtNLM"/>
    </source>
</evidence>
<name>A0AAN5C7V0_9BILA</name>
<feature type="transmembrane region" description="Helical" evidence="1">
    <location>
        <begin position="256"/>
        <end position="280"/>
    </location>
</feature>
<evidence type="ECO:0000313" key="3">
    <source>
        <dbReference type="EMBL" id="GMR40759.1"/>
    </source>
</evidence>
<dbReference type="InterPro" id="IPR019426">
    <property type="entry name" value="7TM_GPCR_serpentine_rcpt_Srv"/>
</dbReference>
<evidence type="ECO:0000313" key="2">
    <source>
        <dbReference type="EMBL" id="GMR40758.1"/>
    </source>
</evidence>
<dbReference type="EMBL" id="BTRK01000003">
    <property type="protein sequence ID" value="GMR40759.1"/>
    <property type="molecule type" value="Genomic_DNA"/>
</dbReference>
<reference evidence="2" key="2">
    <citation type="submission" date="2023-06" db="EMBL/GenBank/DDBJ databases">
        <title>Genome assembly of Pristionchus species.</title>
        <authorList>
            <person name="Yoshida K."/>
            <person name="Sommer R.J."/>
        </authorList>
    </citation>
    <scope>NUCLEOTIDE SEQUENCE</scope>
    <source>
        <strain evidence="2 4">RS5460</strain>
    </source>
</reference>
<dbReference type="SUPFAM" id="SSF81321">
    <property type="entry name" value="Family A G protein-coupled receptor-like"/>
    <property type="match status" value="1"/>
</dbReference>
<keyword evidence="1" id="KW-0472">Membrane</keyword>
<dbReference type="PANTHER" id="PTHR31627:SF42">
    <property type="entry name" value="G_PROTEIN_RECEP_F1_2 DOMAIN-CONTAINING PROTEIN-RELATED"/>
    <property type="match status" value="1"/>
</dbReference>
<evidence type="ECO:0000256" key="1">
    <source>
        <dbReference type="SAM" id="Phobius"/>
    </source>
</evidence>
<reference evidence="4" key="1">
    <citation type="submission" date="2022-10" db="EMBL/GenBank/DDBJ databases">
        <title>Genome assembly of Pristionchus species.</title>
        <authorList>
            <person name="Yoshida K."/>
            <person name="Sommer R.J."/>
        </authorList>
    </citation>
    <scope>NUCLEOTIDE SEQUENCE [LARGE SCALE GENOMIC DNA]</scope>
    <source>
        <strain evidence="4">RS5460</strain>
    </source>
</reference>
<dbReference type="Gene3D" id="1.20.1070.10">
    <property type="entry name" value="Rhodopsin 7-helix transmembrane proteins"/>
    <property type="match status" value="1"/>
</dbReference>
<dbReference type="InterPro" id="IPR051119">
    <property type="entry name" value="Nematode_SR-like"/>
</dbReference>
<accession>A0AAN5C7V0</accession>